<dbReference type="Pfam" id="PF00534">
    <property type="entry name" value="Glycos_transf_1"/>
    <property type="match status" value="1"/>
</dbReference>
<accession>A4FX94</accession>
<dbReference type="GO" id="GO:0016757">
    <property type="term" value="F:glycosyltransferase activity"/>
    <property type="evidence" value="ECO:0007669"/>
    <property type="project" value="InterPro"/>
</dbReference>
<proteinExistence type="predicted"/>
<dbReference type="KEGG" id="mmq:MmarC5_0509"/>
<dbReference type="SUPFAM" id="SSF53756">
    <property type="entry name" value="UDP-Glycosyltransferase/glycogen phosphorylase"/>
    <property type="match status" value="1"/>
</dbReference>
<dbReference type="InterPro" id="IPR001296">
    <property type="entry name" value="Glyco_trans_1"/>
</dbReference>
<protein>
    <submittedName>
        <fullName evidence="3">Glycosyl transferase, group 1</fullName>
    </submittedName>
</protein>
<dbReference type="RefSeq" id="WP_011868278.1">
    <property type="nucleotide sequence ID" value="NC_009135.1"/>
</dbReference>
<dbReference type="GeneID" id="4927628"/>
<dbReference type="InterPro" id="IPR028098">
    <property type="entry name" value="Glyco_trans_4-like_N"/>
</dbReference>
<evidence type="ECO:0000259" key="1">
    <source>
        <dbReference type="Pfam" id="PF00534"/>
    </source>
</evidence>
<dbReference type="Pfam" id="PF13439">
    <property type="entry name" value="Glyco_transf_4"/>
    <property type="match status" value="1"/>
</dbReference>
<dbReference type="STRING" id="402880.MmarC5_0509"/>
<dbReference type="PANTHER" id="PTHR12526">
    <property type="entry name" value="GLYCOSYLTRANSFERASE"/>
    <property type="match status" value="1"/>
</dbReference>
<dbReference type="HOGENOM" id="CLU_009583_2_1_2"/>
<dbReference type="CAZy" id="GT4">
    <property type="family name" value="Glycosyltransferase Family 4"/>
</dbReference>
<dbReference type="CDD" id="cd03801">
    <property type="entry name" value="GT4_PimA-like"/>
    <property type="match status" value="1"/>
</dbReference>
<dbReference type="OrthoDB" id="132546at2157"/>
<dbReference type="eggNOG" id="arCOG01403">
    <property type="taxonomic scope" value="Archaea"/>
</dbReference>
<dbReference type="AlphaFoldDB" id="A4FX94"/>
<name>A4FX94_METM5</name>
<evidence type="ECO:0000259" key="2">
    <source>
        <dbReference type="Pfam" id="PF13439"/>
    </source>
</evidence>
<dbReference type="Gene3D" id="3.40.50.2000">
    <property type="entry name" value="Glycogen Phosphorylase B"/>
    <property type="match status" value="2"/>
</dbReference>
<reference evidence="3 4" key="1">
    <citation type="submission" date="2007-03" db="EMBL/GenBank/DDBJ databases">
        <title>Complete sequence of chromosome of Methanococcus maripaludis C5.</title>
        <authorList>
            <consortium name="US DOE Joint Genome Institute"/>
            <person name="Copeland A."/>
            <person name="Lucas S."/>
            <person name="Lapidus A."/>
            <person name="Barry K."/>
            <person name="Glavina del Rio T."/>
            <person name="Dalin E."/>
            <person name="Tice H."/>
            <person name="Pitluck S."/>
            <person name="Chertkov O."/>
            <person name="Brettin T."/>
            <person name="Bruce D."/>
            <person name="Han C."/>
            <person name="Detter J.C."/>
            <person name="Schmutz J."/>
            <person name="Larimer F."/>
            <person name="Land M."/>
            <person name="Hauser L."/>
            <person name="Kyrpides N."/>
            <person name="Mikhailova N."/>
            <person name="Sieprawska-Lupa M."/>
            <person name="Whitman W.B."/>
            <person name="Richardson P."/>
        </authorList>
    </citation>
    <scope>NUCLEOTIDE SEQUENCE [LARGE SCALE GENOMIC DNA]</scope>
    <source>
        <strain evidence="4">C5 / ATCC BAA-1333</strain>
    </source>
</reference>
<feature type="domain" description="Glycosyl transferase family 1" evidence="1">
    <location>
        <begin position="205"/>
        <end position="366"/>
    </location>
</feature>
<evidence type="ECO:0000313" key="4">
    <source>
        <dbReference type="Proteomes" id="UP000000253"/>
    </source>
</evidence>
<feature type="domain" description="Glycosyltransferase subfamily 4-like N-terminal" evidence="2">
    <location>
        <begin position="18"/>
        <end position="193"/>
    </location>
</feature>
<evidence type="ECO:0000313" key="3">
    <source>
        <dbReference type="EMBL" id="ABO34823.1"/>
    </source>
</evidence>
<dbReference type="PANTHER" id="PTHR12526:SF634">
    <property type="entry name" value="BLL3361 PROTEIN"/>
    <property type="match status" value="1"/>
</dbReference>
<keyword evidence="3" id="KW-0808">Transferase</keyword>
<dbReference type="Proteomes" id="UP000000253">
    <property type="component" value="Chromosome"/>
</dbReference>
<gene>
    <name evidence="3" type="ordered locus">MmarC5_0509</name>
</gene>
<sequence length="389" mass="44736">MKKAKLLIFPGYFVPHLGGLETHTDEFSKYMPSENYDISIFAPNIPKSKEFEIRHGFVKVYRYPAFELISNYPVPNIFNLRFWKILSDAYLLKPDIVMTRTRFFSNTLLGLIYAKFRSKPKKLIHVEHGSDFVKLENPIKNHLAYFYDISVGKIIFKRSDSVIAISKAVHKFIKTNFLEKKDIPIIYRGMEIEEIEKIEKNLELAKKFENKFKICFLGRLYKWKGVENIIGAYSKLPEQIQKNTVLLIIGYGEDLERLKNLAGDYLDNGIYFLGKLDFKDAISAMKASDIYIHSSYPGGGLSSSLLQAMCSGKAIIASPHEGADEVIFEDNTGILLPNNNEEEIKNGICKLYSNKQLINKYGTAAKLFLKENFTWDSSIKQYIKILDRL</sequence>
<dbReference type="EMBL" id="CP000609">
    <property type="protein sequence ID" value="ABO34823.1"/>
    <property type="molecule type" value="Genomic_DNA"/>
</dbReference>
<organism evidence="3 4">
    <name type="scientific">Methanococcus maripaludis (strain C5 / ATCC BAA-1333)</name>
    <dbReference type="NCBI Taxonomy" id="402880"/>
    <lineage>
        <taxon>Archaea</taxon>
        <taxon>Methanobacteriati</taxon>
        <taxon>Methanobacteriota</taxon>
        <taxon>Methanomada group</taxon>
        <taxon>Methanococci</taxon>
        <taxon>Methanococcales</taxon>
        <taxon>Methanococcaceae</taxon>
        <taxon>Methanococcus</taxon>
    </lineage>
</organism>